<proteinExistence type="inferred from homology"/>
<comment type="similarity">
    <text evidence="1">Belongs to the P-Pant transferase superfamily. Gsp/Sfp/HetI/AcpT family.</text>
</comment>
<dbReference type="GO" id="GO:0019878">
    <property type="term" value="P:lysine biosynthetic process via aminoadipic acid"/>
    <property type="evidence" value="ECO:0007669"/>
    <property type="project" value="TreeGrafter"/>
</dbReference>
<dbReference type="GO" id="GO:0008897">
    <property type="term" value="F:holo-[acyl-carrier-protein] synthase activity"/>
    <property type="evidence" value="ECO:0007669"/>
    <property type="project" value="InterPro"/>
</dbReference>
<dbReference type="InterPro" id="IPR050559">
    <property type="entry name" value="P-Pant_transferase_sf"/>
</dbReference>
<dbReference type="InterPro" id="IPR037143">
    <property type="entry name" value="4-PPantetheinyl_Trfase_dom_sf"/>
</dbReference>
<dbReference type="Pfam" id="PF01648">
    <property type="entry name" value="ACPS"/>
    <property type="match status" value="1"/>
</dbReference>
<dbReference type="GO" id="GO:0000287">
    <property type="term" value="F:magnesium ion binding"/>
    <property type="evidence" value="ECO:0007669"/>
    <property type="project" value="InterPro"/>
</dbReference>
<dbReference type="InterPro" id="IPR055066">
    <property type="entry name" value="AASDHPPT_N"/>
</dbReference>
<evidence type="ECO:0000259" key="3">
    <source>
        <dbReference type="Pfam" id="PF01648"/>
    </source>
</evidence>
<keyword evidence="2 5" id="KW-0808">Transferase</keyword>
<feature type="domain" description="4'-phosphopantetheinyl transferase N-terminal" evidence="4">
    <location>
        <begin position="36"/>
        <end position="110"/>
    </location>
</feature>
<organism evidence="5 6">
    <name type="scientific">Mycoplana azooxidifex</name>
    <dbReference type="NCBI Taxonomy" id="1636188"/>
    <lineage>
        <taxon>Bacteria</taxon>
        <taxon>Pseudomonadati</taxon>
        <taxon>Pseudomonadota</taxon>
        <taxon>Alphaproteobacteria</taxon>
        <taxon>Hyphomicrobiales</taxon>
        <taxon>Rhizobiaceae</taxon>
        <taxon>Mycoplana</taxon>
    </lineage>
</organism>
<dbReference type="EMBL" id="JACIEE010000007">
    <property type="protein sequence ID" value="MBB3978364.1"/>
    <property type="molecule type" value="Genomic_DNA"/>
</dbReference>
<dbReference type="AlphaFoldDB" id="A0A7W6GLX5"/>
<reference evidence="5 6" key="1">
    <citation type="submission" date="2020-08" db="EMBL/GenBank/DDBJ databases">
        <title>Genomic Encyclopedia of Type Strains, Phase IV (KMG-IV): sequencing the most valuable type-strain genomes for metagenomic binning, comparative biology and taxonomic classification.</title>
        <authorList>
            <person name="Goeker M."/>
        </authorList>
    </citation>
    <scope>NUCLEOTIDE SEQUENCE [LARGE SCALE GENOMIC DNA]</scope>
    <source>
        <strain evidence="5 6">DSM 100211</strain>
    </source>
</reference>
<dbReference type="GO" id="GO:0005829">
    <property type="term" value="C:cytosol"/>
    <property type="evidence" value="ECO:0007669"/>
    <property type="project" value="TreeGrafter"/>
</dbReference>
<protein>
    <submittedName>
        <fullName evidence="5">4'-phosphopantetheinyl transferase</fullName>
        <ecNumber evidence="5">2.7.8.-</ecNumber>
    </submittedName>
</protein>
<sequence>MQEQGAAAMGNDSKGGDWVIAVPVVAALALLGDRDVLDRAERRQVAGFVRDEDRHRCRAAHLLARAAIGASTVRDPAGLAFRREPNGKPALVDVPGVDVNLSHSGDWIAVGMSGSGRVGVDVEADRPEAFWREIVASFLSPEEVLKTTPPGTVEFLKLWTAKEAAVKAEGSGLSIAPDRITVERRPDGFRVGLPSGTYDGCWLRLDDGHMLAVATDGAPLWLIRCRDPDDLRQALHGLAGLATNS</sequence>
<dbReference type="Proteomes" id="UP000574761">
    <property type="component" value="Unassembled WGS sequence"/>
</dbReference>
<feature type="domain" description="4'-phosphopantetheinyl transferase" evidence="3">
    <location>
        <begin position="117"/>
        <end position="202"/>
    </location>
</feature>
<evidence type="ECO:0000313" key="6">
    <source>
        <dbReference type="Proteomes" id="UP000574761"/>
    </source>
</evidence>
<gene>
    <name evidence="5" type="ORF">GGQ64_003598</name>
</gene>
<keyword evidence="6" id="KW-1185">Reference proteome</keyword>
<evidence type="ECO:0000256" key="1">
    <source>
        <dbReference type="ARBA" id="ARBA00010990"/>
    </source>
</evidence>
<dbReference type="SUPFAM" id="SSF56214">
    <property type="entry name" value="4'-phosphopantetheinyl transferase"/>
    <property type="match status" value="2"/>
</dbReference>
<dbReference type="PANTHER" id="PTHR12215">
    <property type="entry name" value="PHOSPHOPANTETHEINE TRANSFERASE"/>
    <property type="match status" value="1"/>
</dbReference>
<dbReference type="EC" id="2.7.8.-" evidence="5"/>
<dbReference type="Gene3D" id="3.90.470.20">
    <property type="entry name" value="4'-phosphopantetheinyl transferase domain"/>
    <property type="match status" value="2"/>
</dbReference>
<comment type="caution">
    <text evidence="5">The sequence shown here is derived from an EMBL/GenBank/DDBJ whole genome shotgun (WGS) entry which is preliminary data.</text>
</comment>
<name>A0A7W6GLX5_9HYPH</name>
<accession>A0A7W6GLX5</accession>
<evidence type="ECO:0000256" key="2">
    <source>
        <dbReference type="ARBA" id="ARBA00022679"/>
    </source>
</evidence>
<dbReference type="InterPro" id="IPR008278">
    <property type="entry name" value="4-PPantetheinyl_Trfase_dom"/>
</dbReference>
<dbReference type="PANTHER" id="PTHR12215:SF10">
    <property type="entry name" value="L-AMINOADIPATE-SEMIALDEHYDE DEHYDROGENASE-PHOSPHOPANTETHEINYL TRANSFERASE"/>
    <property type="match status" value="1"/>
</dbReference>
<evidence type="ECO:0000259" key="4">
    <source>
        <dbReference type="Pfam" id="PF22624"/>
    </source>
</evidence>
<evidence type="ECO:0000313" key="5">
    <source>
        <dbReference type="EMBL" id="MBB3978364.1"/>
    </source>
</evidence>
<dbReference type="Pfam" id="PF22624">
    <property type="entry name" value="AASDHPPT_N"/>
    <property type="match status" value="1"/>
</dbReference>